<reference evidence="3" key="1">
    <citation type="submission" date="2017-02" db="UniProtKB">
        <authorList>
            <consortium name="WormBaseParasite"/>
        </authorList>
    </citation>
    <scope>IDENTIFICATION</scope>
</reference>
<evidence type="ECO:0000256" key="1">
    <source>
        <dbReference type="SAM" id="MobiDB-lite"/>
    </source>
</evidence>
<keyword evidence="2" id="KW-1185">Reference proteome</keyword>
<sequence>MVTYGVKVSSPNRVTFSTEEANDEVGNSGRRERPVNRSTDVKAKTIVSRSMEANEEAVSNWNQSKRNKLHNHSSELSLDKNRSKKDCMRIKQSRGDPEDDTLYEVPLKMPEFDLVPSRLEESVR</sequence>
<proteinExistence type="predicted"/>
<dbReference type="AlphaFoldDB" id="A0A0R3RS10"/>
<feature type="region of interest" description="Disordered" evidence="1">
    <location>
        <begin position="1"/>
        <end position="102"/>
    </location>
</feature>
<accession>A0A0R3RS10</accession>
<protein>
    <submittedName>
        <fullName evidence="3">Uncharacterized protein</fullName>
    </submittedName>
</protein>
<name>A0A0R3RS10_9BILA</name>
<evidence type="ECO:0000313" key="3">
    <source>
        <dbReference type="WBParaSite" id="EEL_0000456401-mRNA-1"/>
    </source>
</evidence>
<feature type="compositionally biased region" description="Basic and acidic residues" evidence="1">
    <location>
        <begin position="29"/>
        <end position="43"/>
    </location>
</feature>
<organism evidence="2 3">
    <name type="scientific">Elaeophora elaphi</name>
    <dbReference type="NCBI Taxonomy" id="1147741"/>
    <lineage>
        <taxon>Eukaryota</taxon>
        <taxon>Metazoa</taxon>
        <taxon>Ecdysozoa</taxon>
        <taxon>Nematoda</taxon>
        <taxon>Chromadorea</taxon>
        <taxon>Rhabditida</taxon>
        <taxon>Spirurina</taxon>
        <taxon>Spiruromorpha</taxon>
        <taxon>Filarioidea</taxon>
        <taxon>Onchocercidae</taxon>
        <taxon>Elaeophora</taxon>
    </lineage>
</organism>
<feature type="compositionally biased region" description="Basic and acidic residues" evidence="1">
    <location>
        <begin position="77"/>
        <end position="96"/>
    </location>
</feature>
<dbReference type="WBParaSite" id="EEL_0000456401-mRNA-1">
    <property type="protein sequence ID" value="EEL_0000456401-mRNA-1"/>
    <property type="gene ID" value="EEL_0000456401"/>
</dbReference>
<dbReference type="Proteomes" id="UP000050640">
    <property type="component" value="Unplaced"/>
</dbReference>
<feature type="compositionally biased region" description="Polar residues" evidence="1">
    <location>
        <begin position="9"/>
        <end position="19"/>
    </location>
</feature>
<evidence type="ECO:0000313" key="2">
    <source>
        <dbReference type="Proteomes" id="UP000050640"/>
    </source>
</evidence>